<dbReference type="RefSeq" id="WP_275579603.1">
    <property type="nucleotide sequence ID" value="NZ_JAFBDK010000015.1"/>
</dbReference>
<evidence type="ECO:0008006" key="4">
    <source>
        <dbReference type="Google" id="ProtNLM"/>
    </source>
</evidence>
<dbReference type="EMBL" id="JBHUPG010000037">
    <property type="protein sequence ID" value="MFD2913836.1"/>
    <property type="molecule type" value="Genomic_DNA"/>
</dbReference>
<keyword evidence="3" id="KW-1185">Reference proteome</keyword>
<dbReference type="Proteomes" id="UP001597561">
    <property type="component" value="Unassembled WGS sequence"/>
</dbReference>
<proteinExistence type="predicted"/>
<comment type="caution">
    <text evidence="2">The sequence shown here is derived from an EMBL/GenBank/DDBJ whole genome shotgun (WGS) entry which is preliminary data.</text>
</comment>
<accession>A0ABW5ZPM0</accession>
<organism evidence="2 3">
    <name type="scientific">Jeotgalibacillus terrae</name>
    <dbReference type="NCBI Taxonomy" id="587735"/>
    <lineage>
        <taxon>Bacteria</taxon>
        <taxon>Bacillati</taxon>
        <taxon>Bacillota</taxon>
        <taxon>Bacilli</taxon>
        <taxon>Bacillales</taxon>
        <taxon>Caryophanaceae</taxon>
        <taxon>Jeotgalibacillus</taxon>
    </lineage>
</organism>
<evidence type="ECO:0000256" key="1">
    <source>
        <dbReference type="SAM" id="MobiDB-lite"/>
    </source>
</evidence>
<evidence type="ECO:0000313" key="3">
    <source>
        <dbReference type="Proteomes" id="UP001597561"/>
    </source>
</evidence>
<name>A0ABW5ZPM0_9BACL</name>
<feature type="region of interest" description="Disordered" evidence="1">
    <location>
        <begin position="1"/>
        <end position="42"/>
    </location>
</feature>
<gene>
    <name evidence="2" type="ORF">ACFS5P_18250</name>
</gene>
<protein>
    <recommendedName>
        <fullName evidence="4">YqzE family protein</fullName>
    </recommendedName>
</protein>
<feature type="compositionally biased region" description="Basic and acidic residues" evidence="1">
    <location>
        <begin position="21"/>
        <end position="42"/>
    </location>
</feature>
<reference evidence="3" key="1">
    <citation type="journal article" date="2019" name="Int. J. Syst. Evol. Microbiol.">
        <title>The Global Catalogue of Microorganisms (GCM) 10K type strain sequencing project: providing services to taxonomists for standard genome sequencing and annotation.</title>
        <authorList>
            <consortium name="The Broad Institute Genomics Platform"/>
            <consortium name="The Broad Institute Genome Sequencing Center for Infectious Disease"/>
            <person name="Wu L."/>
            <person name="Ma J."/>
        </authorList>
    </citation>
    <scope>NUCLEOTIDE SEQUENCE [LARGE SCALE GENOMIC DNA]</scope>
    <source>
        <strain evidence="3">KCTC 13528</strain>
    </source>
</reference>
<evidence type="ECO:0000313" key="2">
    <source>
        <dbReference type="EMBL" id="MFD2913836.1"/>
    </source>
</evidence>
<sequence>MKDKEPIKSSKPHPFDSFWEFQRKKSERSGKKEESKSKPYWW</sequence>